<sequence length="473" mass="50707">MVIIDDEEQPKGQGNAAPAPEVQPPPAYSTTSVATSSSANQPLLPSLVANPRYTVPVPEVVLYTEPAGKRFLKAFGVAILVWILLGMVTNSITEAGYSKRQDMEYDDLHTAWPLPRDGKPVRCTRSAMDWSHKDAQAVASFDLPLGANVLYLLSRGLQSSGKVIITQDERSYGTDKVHIDVAGLHSTPINLHAVTVCSLERKPGHYGIGIFTPRRWRTSSRLPALDFEVTIRFPKLASDDPLRISSLQTTLENFSHHIGDLKDRVVFESLSIAGINAAITSESVNVVRANIGTSNGRISGHFSSSESLVLSTSNGAINADVTLYNDGERSRTSLTLKNSNGPITSSINLASTTSNHTGGMYDVVGGADNGRLIMDFPTAPVDSQLTLRASTSNAPVDVSLHPTYEGTFKLTTSNGEATINMNSEVQDPSGRGRLRSIETWGKNSSTRGQVIWGGEHLGAIVISTKNAGAKLSG</sequence>
<comment type="caution">
    <text evidence="4">The sequence shown here is derived from an EMBL/GenBank/DDBJ whole genome shotgun (WGS) entry which is preliminary data.</text>
</comment>
<proteinExistence type="predicted"/>
<feature type="transmembrane region" description="Helical" evidence="2">
    <location>
        <begin position="71"/>
        <end position="93"/>
    </location>
</feature>
<dbReference type="OrthoDB" id="5570013at2759"/>
<dbReference type="Pfam" id="PF24016">
    <property type="entry name" value="DUF7330"/>
    <property type="match status" value="1"/>
</dbReference>
<dbReference type="AlphaFoldDB" id="A0A2R6NLU5"/>
<evidence type="ECO:0000259" key="3">
    <source>
        <dbReference type="Pfam" id="PF24016"/>
    </source>
</evidence>
<dbReference type="STRING" id="98765.A0A2R6NLU5"/>
<evidence type="ECO:0000313" key="4">
    <source>
        <dbReference type="EMBL" id="PSR73359.1"/>
    </source>
</evidence>
<feature type="region of interest" description="Disordered" evidence="1">
    <location>
        <begin position="1"/>
        <end position="35"/>
    </location>
</feature>
<protein>
    <recommendedName>
        <fullName evidence="3">DUF7330 domain-containing protein</fullName>
    </recommendedName>
</protein>
<dbReference type="Proteomes" id="UP000186601">
    <property type="component" value="Unassembled WGS sequence"/>
</dbReference>
<keyword evidence="2" id="KW-0472">Membrane</keyword>
<evidence type="ECO:0000256" key="1">
    <source>
        <dbReference type="SAM" id="MobiDB-lite"/>
    </source>
</evidence>
<reference evidence="4 5" key="1">
    <citation type="submission" date="2018-02" db="EMBL/GenBank/DDBJ databases">
        <title>Genome sequence of the basidiomycete white-rot fungus Phlebia centrifuga.</title>
        <authorList>
            <person name="Granchi Z."/>
            <person name="Peng M."/>
            <person name="de Vries R.P."/>
            <person name="Hilden K."/>
            <person name="Makela M.R."/>
            <person name="Grigoriev I."/>
            <person name="Riley R."/>
        </authorList>
    </citation>
    <scope>NUCLEOTIDE SEQUENCE [LARGE SCALE GENOMIC DNA]</scope>
    <source>
        <strain evidence="4 5">FBCC195</strain>
    </source>
</reference>
<keyword evidence="5" id="KW-1185">Reference proteome</keyword>
<keyword evidence="2" id="KW-0812">Transmembrane</keyword>
<feature type="domain" description="DUF7330" evidence="3">
    <location>
        <begin position="306"/>
        <end position="419"/>
    </location>
</feature>
<dbReference type="EMBL" id="MLYV02001080">
    <property type="protein sequence ID" value="PSR73359.1"/>
    <property type="molecule type" value="Genomic_DNA"/>
</dbReference>
<evidence type="ECO:0000313" key="5">
    <source>
        <dbReference type="Proteomes" id="UP000186601"/>
    </source>
</evidence>
<gene>
    <name evidence="4" type="ORF">PHLCEN_2v10794</name>
</gene>
<evidence type="ECO:0000256" key="2">
    <source>
        <dbReference type="SAM" id="Phobius"/>
    </source>
</evidence>
<dbReference type="InterPro" id="IPR055754">
    <property type="entry name" value="DUF7330"/>
</dbReference>
<name>A0A2R6NLU5_9APHY</name>
<keyword evidence="2" id="KW-1133">Transmembrane helix</keyword>
<organism evidence="4 5">
    <name type="scientific">Hermanssonia centrifuga</name>
    <dbReference type="NCBI Taxonomy" id="98765"/>
    <lineage>
        <taxon>Eukaryota</taxon>
        <taxon>Fungi</taxon>
        <taxon>Dikarya</taxon>
        <taxon>Basidiomycota</taxon>
        <taxon>Agaricomycotina</taxon>
        <taxon>Agaricomycetes</taxon>
        <taxon>Polyporales</taxon>
        <taxon>Meruliaceae</taxon>
        <taxon>Hermanssonia</taxon>
    </lineage>
</organism>
<accession>A0A2R6NLU5</accession>